<dbReference type="Proteomes" id="UP000533905">
    <property type="component" value="Unassembled WGS sequence"/>
</dbReference>
<name>A0A7Y2K072_9BURK</name>
<evidence type="ECO:0000313" key="1">
    <source>
        <dbReference type="EMBL" id="NNG24200.1"/>
    </source>
</evidence>
<gene>
    <name evidence="1" type="ORF">HGB41_14485</name>
</gene>
<comment type="caution">
    <text evidence="1">The sequence shown here is derived from an EMBL/GenBank/DDBJ whole genome shotgun (WGS) entry which is preliminary data.</text>
</comment>
<dbReference type="NCBIfam" id="TIGR03016">
    <property type="entry name" value="pepcterm_hypo_1"/>
    <property type="match status" value="1"/>
</dbReference>
<keyword evidence="2" id="KW-1185">Reference proteome</keyword>
<accession>A0A7Y2K072</accession>
<protein>
    <submittedName>
        <fullName evidence="1">TIGR03016 family PEP-CTERM system-associated outer membrane protein</fullName>
    </submittedName>
</protein>
<dbReference type="EMBL" id="JABAIV010000004">
    <property type="protein sequence ID" value="NNG24200.1"/>
    <property type="molecule type" value="Genomic_DNA"/>
</dbReference>
<proteinExistence type="predicted"/>
<dbReference type="AlphaFoldDB" id="A0A7Y2K072"/>
<sequence length="525" mass="57111">MGKLAGRPPAALAQSAPRLALRLAPLAAAAMLLAGECRADWRVQPIIGVSGTFTDNVSRTDDSRAHSQFVTEITPALVLFGKGRRFEVAASGQARQYAYSNGKVPGTADRVYDYGLNGRGELVEDLLFVEASASSSPQSISAFGQQSNSSLYALGNRAQVKTWRVSPYLTQRLGNTALVSVRYARDSVNSDINSFGNSVGDSVLASLTSGKSFDALGWGLTYTRQDLTSAIGGDSSSESASGNLRYALNKRFWLTANAGYDRYDYQALGGRTEGRNWAAGIDWTPSQRSRLSAEIGRHFYGQTGKLFALHRSRHTVWNISYDDVITNSRQQFLLPSTIDTAALLDRLFSATISDPLLRQQAVANYIQQTGLPPSLADSVNYLSNRYLREKRLQASSAYTKGRSSGVLTLYRTERTALSDQQSDSELLGSQLSSLNDNVHQKGASLTYNYRMNSRTSVLATAVFSRSLSQTTGYESSNRELRAGLTRQLGNNLRGAVELRNMRGGLGPTAGNYRENAVSASLTFQL</sequence>
<dbReference type="SUPFAM" id="SSF56935">
    <property type="entry name" value="Porins"/>
    <property type="match status" value="1"/>
</dbReference>
<dbReference type="InterPro" id="IPR017467">
    <property type="entry name" value="CHP03016_PEP-CTERM"/>
</dbReference>
<organism evidence="1 2">
    <name type="scientific">Telluria aromaticivorans</name>
    <dbReference type="NCBI Taxonomy" id="2725995"/>
    <lineage>
        <taxon>Bacteria</taxon>
        <taxon>Pseudomonadati</taxon>
        <taxon>Pseudomonadota</taxon>
        <taxon>Betaproteobacteria</taxon>
        <taxon>Burkholderiales</taxon>
        <taxon>Oxalobacteraceae</taxon>
        <taxon>Telluria group</taxon>
        <taxon>Telluria</taxon>
    </lineage>
</organism>
<reference evidence="1 2" key="1">
    <citation type="submission" date="2020-04" db="EMBL/GenBank/DDBJ databases">
        <title>Massilia sp. nov., a cold adapted bacteria isolated from Arctic soil.</title>
        <authorList>
            <person name="Son J."/>
            <person name="Ka J.-O."/>
        </authorList>
    </citation>
    <scope>NUCLEOTIDE SEQUENCE [LARGE SCALE GENOMIC DNA]</scope>
    <source>
        <strain evidence="1 2">ML15P13</strain>
    </source>
</reference>
<evidence type="ECO:0000313" key="2">
    <source>
        <dbReference type="Proteomes" id="UP000533905"/>
    </source>
</evidence>